<evidence type="ECO:0000313" key="2">
    <source>
        <dbReference type="Proteomes" id="UP001295423"/>
    </source>
</evidence>
<proteinExistence type="predicted"/>
<dbReference type="Proteomes" id="UP001295423">
    <property type="component" value="Unassembled WGS sequence"/>
</dbReference>
<dbReference type="AlphaFoldDB" id="A0AAD2CL51"/>
<protein>
    <submittedName>
        <fullName evidence="1">Uncharacterized protein</fullName>
    </submittedName>
</protein>
<dbReference type="EMBL" id="CAKOGP040000509">
    <property type="protein sequence ID" value="CAJ1935773.1"/>
    <property type="molecule type" value="Genomic_DNA"/>
</dbReference>
<reference evidence="1" key="1">
    <citation type="submission" date="2023-08" db="EMBL/GenBank/DDBJ databases">
        <authorList>
            <person name="Audoor S."/>
            <person name="Bilcke G."/>
        </authorList>
    </citation>
    <scope>NUCLEOTIDE SEQUENCE</scope>
</reference>
<name>A0AAD2CL51_9STRA</name>
<sequence length="162" mass="18560">MRQLMLCAVKVLICAVKVLICAVKVLICAVKDSKESTKRFKRSRNDSKVVSTKQSKGINETSLVRKKKLRPGKGAIAEILTKFINAEQPNQGSKHRSMVVLEEEDKDDNQRKIFRFYYDGDEGKTIDSPLAVALQGKAGLHHFRWSDEMVDGWLVHERRWFI</sequence>
<gene>
    <name evidence="1" type="ORF">CYCCA115_LOCUS4900</name>
</gene>
<keyword evidence="2" id="KW-1185">Reference proteome</keyword>
<organism evidence="1 2">
    <name type="scientific">Cylindrotheca closterium</name>
    <dbReference type="NCBI Taxonomy" id="2856"/>
    <lineage>
        <taxon>Eukaryota</taxon>
        <taxon>Sar</taxon>
        <taxon>Stramenopiles</taxon>
        <taxon>Ochrophyta</taxon>
        <taxon>Bacillariophyta</taxon>
        <taxon>Bacillariophyceae</taxon>
        <taxon>Bacillariophycidae</taxon>
        <taxon>Bacillariales</taxon>
        <taxon>Bacillariaceae</taxon>
        <taxon>Cylindrotheca</taxon>
    </lineage>
</organism>
<accession>A0AAD2CL51</accession>
<comment type="caution">
    <text evidence="1">The sequence shown here is derived from an EMBL/GenBank/DDBJ whole genome shotgun (WGS) entry which is preliminary data.</text>
</comment>
<evidence type="ECO:0000313" key="1">
    <source>
        <dbReference type="EMBL" id="CAJ1935773.1"/>
    </source>
</evidence>